<gene>
    <name evidence="4" type="ORF">CAL12_23915</name>
</gene>
<dbReference type="PANTHER" id="PTHR33359:SF1">
    <property type="entry name" value="MOLYBDOPTERIN SYNTHASE SULFUR CARRIER SUBUNIT"/>
    <property type="match status" value="1"/>
</dbReference>
<dbReference type="EMBL" id="CP021108">
    <property type="protein sequence ID" value="ARP83554.1"/>
    <property type="molecule type" value="Genomic_DNA"/>
</dbReference>
<protein>
    <recommendedName>
        <fullName evidence="3">Molybdopterin synthase sulfur carrier subunit</fullName>
    </recommendedName>
</protein>
<dbReference type="RefSeq" id="WP_232464617.1">
    <property type="nucleotide sequence ID" value="NZ_CP021108.1"/>
</dbReference>
<dbReference type="AlphaFoldDB" id="A0A1W6YRB6"/>
<keyword evidence="5" id="KW-1185">Reference proteome</keyword>
<evidence type="ECO:0000256" key="2">
    <source>
        <dbReference type="ARBA" id="ARBA00024200"/>
    </source>
</evidence>
<dbReference type="GO" id="GO:1990133">
    <property type="term" value="C:molybdopterin adenylyltransferase complex"/>
    <property type="evidence" value="ECO:0007669"/>
    <property type="project" value="TreeGrafter"/>
</dbReference>
<dbReference type="CDD" id="cd00754">
    <property type="entry name" value="Ubl_MoaD"/>
    <property type="match status" value="1"/>
</dbReference>
<dbReference type="SUPFAM" id="SSF54285">
    <property type="entry name" value="MoaD/ThiS"/>
    <property type="match status" value="1"/>
</dbReference>
<keyword evidence="1" id="KW-0547">Nucleotide-binding</keyword>
<dbReference type="STRING" id="1416806.CAL12_23915"/>
<dbReference type="PANTHER" id="PTHR33359">
    <property type="entry name" value="MOLYBDOPTERIN SYNTHASE SULFUR CARRIER SUBUNIT"/>
    <property type="match status" value="1"/>
</dbReference>
<evidence type="ECO:0000313" key="5">
    <source>
        <dbReference type="Proteomes" id="UP000194151"/>
    </source>
</evidence>
<dbReference type="InterPro" id="IPR003749">
    <property type="entry name" value="ThiS/MoaD-like"/>
</dbReference>
<dbReference type="GO" id="GO:0006777">
    <property type="term" value="P:Mo-molybdopterin cofactor biosynthetic process"/>
    <property type="evidence" value="ECO:0007669"/>
    <property type="project" value="InterPro"/>
</dbReference>
<dbReference type="InterPro" id="IPR012675">
    <property type="entry name" value="Beta-grasp_dom_sf"/>
</dbReference>
<dbReference type="InterPro" id="IPR016155">
    <property type="entry name" value="Mopterin_synth/thiamin_S_b"/>
</dbReference>
<evidence type="ECO:0000313" key="4">
    <source>
        <dbReference type="EMBL" id="ARP83554.1"/>
    </source>
</evidence>
<dbReference type="NCBIfam" id="TIGR01682">
    <property type="entry name" value="moaD"/>
    <property type="match status" value="1"/>
</dbReference>
<evidence type="ECO:0000256" key="1">
    <source>
        <dbReference type="ARBA" id="ARBA00022741"/>
    </source>
</evidence>
<dbReference type="GO" id="GO:0000166">
    <property type="term" value="F:nucleotide binding"/>
    <property type="evidence" value="ECO:0007669"/>
    <property type="project" value="UniProtKB-KW"/>
</dbReference>
<dbReference type="InterPro" id="IPR044672">
    <property type="entry name" value="MOCS2A"/>
</dbReference>
<reference evidence="4 5" key="1">
    <citation type="submission" date="2017-05" db="EMBL/GenBank/DDBJ databases">
        <title>Complete and WGS of Bordetella genogroups.</title>
        <authorList>
            <person name="Spilker T."/>
            <person name="LiPuma J."/>
        </authorList>
    </citation>
    <scope>NUCLEOTIDE SEQUENCE [LARGE SCALE GENOMIC DNA]</scope>
    <source>
        <strain evidence="4 5">AU19157</strain>
    </source>
</reference>
<sequence length="92" mass="9720">MSGSNLNPGVSPAIQILYFARVAELTGRRAEAWPLPADTITGAALLGSLEERYPQLAPSGRLKLAVNQTHVKHTATIRPGDEVAVFEPVTGG</sequence>
<dbReference type="UniPathway" id="UPA00344"/>
<dbReference type="Pfam" id="PF02597">
    <property type="entry name" value="ThiS"/>
    <property type="match status" value="1"/>
</dbReference>
<dbReference type="Proteomes" id="UP000194151">
    <property type="component" value="Chromosome"/>
</dbReference>
<organism evidence="4 5">
    <name type="scientific">Bordetella genomosp. 8</name>
    <dbReference type="NCBI Taxonomy" id="1416806"/>
    <lineage>
        <taxon>Bacteria</taxon>
        <taxon>Pseudomonadati</taxon>
        <taxon>Pseudomonadota</taxon>
        <taxon>Betaproteobacteria</taxon>
        <taxon>Burkholderiales</taxon>
        <taxon>Alcaligenaceae</taxon>
        <taxon>Bordetella</taxon>
    </lineage>
</organism>
<evidence type="ECO:0000256" key="3">
    <source>
        <dbReference type="ARBA" id="ARBA00024247"/>
    </source>
</evidence>
<name>A0A1W6YRB6_9BORD</name>
<dbReference type="KEGG" id="bgv:CAL12_23915"/>
<dbReference type="Gene3D" id="3.10.20.30">
    <property type="match status" value="1"/>
</dbReference>
<comment type="similarity">
    <text evidence="2">Belongs to the MoaD family.</text>
</comment>
<accession>A0A1W6YRB6</accession>
<proteinExistence type="inferred from homology"/>